<dbReference type="SUPFAM" id="SSF56219">
    <property type="entry name" value="DNase I-like"/>
    <property type="match status" value="1"/>
</dbReference>
<organism evidence="3 4">
    <name type="scientific">Cimex lectularius</name>
    <name type="common">Bed bug</name>
    <name type="synonym">Acanthia lectularia</name>
    <dbReference type="NCBI Taxonomy" id="79782"/>
    <lineage>
        <taxon>Eukaryota</taxon>
        <taxon>Metazoa</taxon>
        <taxon>Ecdysozoa</taxon>
        <taxon>Arthropoda</taxon>
        <taxon>Hexapoda</taxon>
        <taxon>Insecta</taxon>
        <taxon>Pterygota</taxon>
        <taxon>Neoptera</taxon>
        <taxon>Paraneoptera</taxon>
        <taxon>Hemiptera</taxon>
        <taxon>Heteroptera</taxon>
        <taxon>Panheteroptera</taxon>
        <taxon>Cimicomorpha</taxon>
        <taxon>Cimicidae</taxon>
        <taxon>Cimex</taxon>
    </lineage>
</organism>
<protein>
    <recommendedName>
        <fullName evidence="2">Inositol polyphosphate-related phosphatase domain-containing protein</fullName>
    </recommendedName>
</protein>
<dbReference type="Proteomes" id="UP000494040">
    <property type="component" value="Unassembled WGS sequence"/>
</dbReference>
<evidence type="ECO:0000256" key="1">
    <source>
        <dbReference type="ARBA" id="ARBA00005910"/>
    </source>
</evidence>
<dbReference type="InterPro" id="IPR036691">
    <property type="entry name" value="Endo/exonu/phosph_ase_sf"/>
</dbReference>
<evidence type="ECO:0000313" key="3">
    <source>
        <dbReference type="EnsemblMetazoa" id="XP_024080490.1"/>
    </source>
</evidence>
<dbReference type="SMART" id="SM00128">
    <property type="entry name" value="IPPc"/>
    <property type="match status" value="1"/>
</dbReference>
<dbReference type="Gene3D" id="3.60.10.10">
    <property type="entry name" value="Endonuclease/exonuclease/phosphatase"/>
    <property type="match status" value="1"/>
</dbReference>
<dbReference type="FunFam" id="3.60.10.10:FF:000060">
    <property type="entry name" value="Uncharacterized protein, isoform C"/>
    <property type="match status" value="1"/>
</dbReference>
<dbReference type="GO" id="GO:0004439">
    <property type="term" value="F:phosphatidylinositol-4,5-bisphosphate 5-phosphatase activity"/>
    <property type="evidence" value="ECO:0007669"/>
    <property type="project" value="TreeGrafter"/>
</dbReference>
<dbReference type="PANTHER" id="PTHR11200">
    <property type="entry name" value="INOSITOL 5-PHOSPHATASE"/>
    <property type="match status" value="1"/>
</dbReference>
<keyword evidence="4" id="KW-1185">Reference proteome</keyword>
<dbReference type="GO" id="GO:0046856">
    <property type="term" value="P:phosphatidylinositol dephosphorylation"/>
    <property type="evidence" value="ECO:0007669"/>
    <property type="project" value="InterPro"/>
</dbReference>
<dbReference type="GO" id="GO:0005737">
    <property type="term" value="C:cytoplasm"/>
    <property type="evidence" value="ECO:0007669"/>
    <property type="project" value="TreeGrafter"/>
</dbReference>
<dbReference type="GO" id="GO:0001726">
    <property type="term" value="C:ruffle"/>
    <property type="evidence" value="ECO:0007669"/>
    <property type="project" value="TreeGrafter"/>
</dbReference>
<dbReference type="InterPro" id="IPR046985">
    <property type="entry name" value="IP5"/>
</dbReference>
<dbReference type="OrthoDB" id="62798at2759"/>
<dbReference type="GO" id="GO:0005886">
    <property type="term" value="C:plasma membrane"/>
    <property type="evidence" value="ECO:0007669"/>
    <property type="project" value="TreeGrafter"/>
</dbReference>
<accession>A0A8I6SEJ6</accession>
<dbReference type="EnsemblMetazoa" id="XM_024224722.1">
    <property type="protein sequence ID" value="XP_024080490.1"/>
    <property type="gene ID" value="LOC106664587"/>
</dbReference>
<evidence type="ECO:0000259" key="2">
    <source>
        <dbReference type="SMART" id="SM00128"/>
    </source>
</evidence>
<dbReference type="Pfam" id="PF22669">
    <property type="entry name" value="Exo_endo_phos2"/>
    <property type="match status" value="1"/>
</dbReference>
<proteinExistence type="inferred from homology"/>
<dbReference type="AlphaFoldDB" id="A0A8I6SEJ6"/>
<feature type="domain" description="Inositol polyphosphate-related phosphatase" evidence="2">
    <location>
        <begin position="2"/>
        <end position="287"/>
    </location>
</feature>
<dbReference type="GeneID" id="106664587"/>
<dbReference type="InterPro" id="IPR000300">
    <property type="entry name" value="IPPc"/>
</dbReference>
<evidence type="ECO:0000313" key="4">
    <source>
        <dbReference type="Proteomes" id="UP000494040"/>
    </source>
</evidence>
<name>A0A8I6SEJ6_CIMLE</name>
<dbReference type="Pfam" id="PF17751">
    <property type="entry name" value="SKICH"/>
    <property type="match status" value="1"/>
</dbReference>
<dbReference type="InterPro" id="IPR041611">
    <property type="entry name" value="SKICH"/>
</dbReference>
<comment type="similarity">
    <text evidence="1">Belongs to the inositol 1,4,5-trisphosphate 5-phosphatase type II family.</text>
</comment>
<dbReference type="RefSeq" id="XP_024080490.1">
    <property type="nucleotide sequence ID" value="XM_024224722.1"/>
</dbReference>
<reference evidence="3" key="1">
    <citation type="submission" date="2022-01" db="UniProtKB">
        <authorList>
            <consortium name="EnsemblMetazoa"/>
        </authorList>
    </citation>
    <scope>IDENTIFICATION</scope>
</reference>
<sequence>MFNLEGILDNKLPPDFYIIGLQEVKSTPHNYILDTLFSDPWTKVFRDLLAPYGYVKVKTVRLVGIVMSMFCLRKHIIHLRDMKTLCTRTGLKGLWGNKGGTSQRLQIYGCSLCFVNCHLAAHDKYLKERISDYNTILNYQKFMHLVEYQHILFHDYIFWFGDLNFRLAEDSLSAEEILIKINSKEYKTLLNLDQLKAVMASGEAFSELIEPDITFKPTYKYFANSNEYDLGRRPAWTDRILYKVNENVYENVTLSAKPDCYESVDEICVSDHKPVVATFTIKVFSNYAERCVRIAPIGNWYANTINKAFCFLGEDVQPSIWDWVGVFQDGFTSLEEYVAFIYISNNHTDLMGTTVAVTPPKNGDKIELNFYENIIRMPGKYRLLYFTHDSGSVLGMSQPFELVGSDEQPGASLEW</sequence>
<dbReference type="PANTHER" id="PTHR11200:SF275">
    <property type="entry name" value="LD06095P"/>
    <property type="match status" value="1"/>
</dbReference>
<dbReference type="Gene3D" id="2.60.40.2840">
    <property type="match status" value="1"/>
</dbReference>